<evidence type="ECO:0000313" key="1">
    <source>
        <dbReference type="EMBL" id="SDS33479.1"/>
    </source>
</evidence>
<name>A0A1H1REX2_9MICO</name>
<evidence type="ECO:0000313" key="2">
    <source>
        <dbReference type="Proteomes" id="UP000199649"/>
    </source>
</evidence>
<protein>
    <submittedName>
        <fullName evidence="1">Uncharacterized protein</fullName>
    </submittedName>
</protein>
<organism evidence="1 2">
    <name type="scientific">Agrococcus carbonis</name>
    <dbReference type="NCBI Taxonomy" id="684552"/>
    <lineage>
        <taxon>Bacteria</taxon>
        <taxon>Bacillati</taxon>
        <taxon>Actinomycetota</taxon>
        <taxon>Actinomycetes</taxon>
        <taxon>Micrococcales</taxon>
        <taxon>Microbacteriaceae</taxon>
        <taxon>Agrococcus</taxon>
    </lineage>
</organism>
<accession>A0A1H1REX2</accession>
<gene>
    <name evidence="1" type="ORF">SAMN04489719_2083</name>
</gene>
<proteinExistence type="predicted"/>
<sequence>MPAWTDGKTETLGLEGQRAIFTALASSNGLASHSGAVLGEPCRREGTFLLDRLVK</sequence>
<dbReference type="Proteomes" id="UP000199649">
    <property type="component" value="Chromosome I"/>
</dbReference>
<keyword evidence="2" id="KW-1185">Reference proteome</keyword>
<reference evidence="2" key="1">
    <citation type="submission" date="2016-10" db="EMBL/GenBank/DDBJ databases">
        <authorList>
            <person name="Varghese N."/>
            <person name="Submissions S."/>
        </authorList>
    </citation>
    <scope>NUCLEOTIDE SEQUENCE [LARGE SCALE GENOMIC DNA]</scope>
    <source>
        <strain evidence="2">DSM 22965</strain>
    </source>
</reference>
<dbReference type="EMBL" id="LT629734">
    <property type="protein sequence ID" value="SDS33479.1"/>
    <property type="molecule type" value="Genomic_DNA"/>
</dbReference>
<dbReference type="STRING" id="684552.SAMN04489719_2083"/>
<dbReference type="AlphaFoldDB" id="A0A1H1REX2"/>